<dbReference type="Gene3D" id="3.50.50.60">
    <property type="entry name" value="FAD/NAD(P)-binding domain"/>
    <property type="match status" value="1"/>
</dbReference>
<dbReference type="SUPFAM" id="SSF51905">
    <property type="entry name" value="FAD/NAD(P)-binding domain"/>
    <property type="match status" value="1"/>
</dbReference>
<dbReference type="RefSeq" id="XP_018165039.1">
    <property type="nucleotide sequence ID" value="XM_018296677.1"/>
</dbReference>
<dbReference type="InterPro" id="IPR050281">
    <property type="entry name" value="Flavin_monoamine_oxidase"/>
</dbReference>
<dbReference type="InterPro" id="IPR002937">
    <property type="entry name" value="Amino_oxidase"/>
</dbReference>
<evidence type="ECO:0000313" key="4">
    <source>
        <dbReference type="EMBL" id="OBR16522.1"/>
    </source>
</evidence>
<feature type="region of interest" description="Disordered" evidence="1">
    <location>
        <begin position="95"/>
        <end position="119"/>
    </location>
</feature>
<feature type="domain" description="HTH psq-type" evidence="3">
    <location>
        <begin position="7"/>
        <end position="43"/>
    </location>
</feature>
<dbReference type="GeneID" id="28860784"/>
<dbReference type="Gene3D" id="1.10.10.60">
    <property type="entry name" value="Homeodomain-like"/>
    <property type="match status" value="1"/>
</dbReference>
<evidence type="ECO:0000256" key="1">
    <source>
        <dbReference type="SAM" id="MobiDB-lite"/>
    </source>
</evidence>
<dbReference type="KEGG" id="chig:CH63R_01702"/>
<dbReference type="Proteomes" id="UP000092177">
    <property type="component" value="Chromosome 1"/>
</dbReference>
<feature type="compositionally biased region" description="Low complexity" evidence="1">
    <location>
        <begin position="105"/>
        <end position="119"/>
    </location>
</feature>
<feature type="domain" description="Amine oxidase" evidence="2">
    <location>
        <begin position="264"/>
        <end position="725"/>
    </location>
</feature>
<feature type="region of interest" description="Disordered" evidence="1">
    <location>
        <begin position="225"/>
        <end position="244"/>
    </location>
</feature>
<name>A0A1B7YX38_COLHI</name>
<dbReference type="GO" id="GO:0006338">
    <property type="term" value="P:chromatin remodeling"/>
    <property type="evidence" value="ECO:0007669"/>
    <property type="project" value="TreeGrafter"/>
</dbReference>
<accession>A0A1B7YX38</accession>
<evidence type="ECO:0000259" key="2">
    <source>
        <dbReference type="Pfam" id="PF01593"/>
    </source>
</evidence>
<gene>
    <name evidence="4" type="ORF">CH63R_01702</name>
</gene>
<dbReference type="SUPFAM" id="SSF46689">
    <property type="entry name" value="Homeodomain-like"/>
    <property type="match status" value="1"/>
</dbReference>
<keyword evidence="5" id="KW-1185">Reference proteome</keyword>
<reference evidence="5" key="1">
    <citation type="journal article" date="2017" name="BMC Genomics">
        <title>Gapless genome assembly of Colletotrichum higginsianum reveals chromosome structure and association of transposable elements with secondary metabolite gene clusters.</title>
        <authorList>
            <person name="Dallery J.-F."/>
            <person name="Lapalu N."/>
            <person name="Zampounis A."/>
            <person name="Pigne S."/>
            <person name="Luyten I."/>
            <person name="Amselem J."/>
            <person name="Wittenberg A.H.J."/>
            <person name="Zhou S."/>
            <person name="de Queiroz M.V."/>
            <person name="Robin G.P."/>
            <person name="Auger A."/>
            <person name="Hainaut M."/>
            <person name="Henrissat B."/>
            <person name="Kim K.-T."/>
            <person name="Lee Y.-H."/>
            <person name="Lespinet O."/>
            <person name="Schwartz D.C."/>
            <person name="Thon M.R."/>
            <person name="O'Connell R.J."/>
        </authorList>
    </citation>
    <scope>NUCLEOTIDE SEQUENCE [LARGE SCALE GENOMIC DNA]</scope>
    <source>
        <strain evidence="5">IMI 349063</strain>
    </source>
</reference>
<sequence>MKQYTENEVQQALEDVAGGCSIRRAALTWGIPYPTLRHRIQGTQSRDIAFAGQQKLSQTQESLLSDWITTQAALGFSPTHQQLRELARRVLGDPQPLGRKWDIPGSQGSSSQSAGNIGSSQQWESAVSEVLWSTPRKSADLQHQLQLFSQLRQESQSVYTQRHLFRKIQKGWDNQAYRLAFVEHQNEALQAHINSQQQGRRKKVQLDPNTKFANIGDIQRAQIEAGEREDDADESSGSELPSEPESCVWLGQRSILTDCHHVRGPNWIHGTEENPVLQISQEVGVSLCAVDDTMQIFEPSGISMPKALADEELETVWSLIDEAFKYSNEECLDIRSDLSLKDFFKKKLSASSLSHDQQARVLLLAEMWGSFIGDSWERQSLRWFWLEECLEGENLYVMESHGPIVQHVAATALEHADIHLSTRVRSIENLRSDMEDPVVLVRTDDAVFKFDEVVVAVPLGCLKKDHITFVPPLPQRLQTAVGNASYSSLEKVYITFPVAFWDRIQASSNVPVSNQCSTVEGNEAQREKTGITSPSFFHFLHPEYVPEKQQHWSIELVPLSSAAVFGSHAKPTVLIYTHDPCAAYVSSLIRDLDPAGTKYFDALECFFRPFYSRLPNYQTGHADCTPTAILATDWHGDDLAGNGSYTNFQVSEAVTVTARNGGMYEEGQEKQESREIHLDLDIRVMRSGLPERGVWFAGEHTAPFVALGTTTGAYWSGESAASRILAANGIVSGTGATPSDDTS</sequence>
<dbReference type="PANTHER" id="PTHR10742:SF414">
    <property type="entry name" value="CONTAINING AMINE OXIDASE, PUTATIVE (AFU_ORTHOLOGUE AFUA_3G12150)-RELATED"/>
    <property type="match status" value="1"/>
</dbReference>
<dbReference type="InterPro" id="IPR007889">
    <property type="entry name" value="HTH_Psq"/>
</dbReference>
<dbReference type="Pfam" id="PF05225">
    <property type="entry name" value="HTH_psq"/>
    <property type="match status" value="1"/>
</dbReference>
<evidence type="ECO:0000259" key="3">
    <source>
        <dbReference type="Pfam" id="PF05225"/>
    </source>
</evidence>
<dbReference type="PANTHER" id="PTHR10742">
    <property type="entry name" value="FLAVIN MONOAMINE OXIDASE"/>
    <property type="match status" value="1"/>
</dbReference>
<comment type="caution">
    <text evidence="4">The sequence shown here is derived from an EMBL/GenBank/DDBJ whole genome shotgun (WGS) entry which is preliminary data.</text>
</comment>
<protein>
    <submittedName>
        <fullName evidence="4">Flavin containing amine oxidase</fullName>
    </submittedName>
</protein>
<dbReference type="EMBL" id="LTAN01000001">
    <property type="protein sequence ID" value="OBR16522.1"/>
    <property type="molecule type" value="Genomic_DNA"/>
</dbReference>
<dbReference type="GO" id="GO:0050660">
    <property type="term" value="F:flavin adenine dinucleotide binding"/>
    <property type="evidence" value="ECO:0007669"/>
    <property type="project" value="TreeGrafter"/>
</dbReference>
<dbReference type="InterPro" id="IPR036188">
    <property type="entry name" value="FAD/NAD-bd_sf"/>
</dbReference>
<dbReference type="GO" id="GO:0003682">
    <property type="term" value="F:chromatin binding"/>
    <property type="evidence" value="ECO:0007669"/>
    <property type="project" value="TreeGrafter"/>
</dbReference>
<organism evidence="4 5">
    <name type="scientific">Colletotrichum higginsianum (strain IMI 349063)</name>
    <name type="common">Crucifer anthracnose fungus</name>
    <dbReference type="NCBI Taxonomy" id="759273"/>
    <lineage>
        <taxon>Eukaryota</taxon>
        <taxon>Fungi</taxon>
        <taxon>Dikarya</taxon>
        <taxon>Ascomycota</taxon>
        <taxon>Pezizomycotina</taxon>
        <taxon>Sordariomycetes</taxon>
        <taxon>Hypocreomycetidae</taxon>
        <taxon>Glomerellales</taxon>
        <taxon>Glomerellaceae</taxon>
        <taxon>Colletotrichum</taxon>
        <taxon>Colletotrichum destructivum species complex</taxon>
    </lineage>
</organism>
<dbReference type="InterPro" id="IPR009057">
    <property type="entry name" value="Homeodomain-like_sf"/>
</dbReference>
<dbReference type="VEuPathDB" id="FungiDB:CH63R_01702"/>
<feature type="compositionally biased region" description="Acidic residues" evidence="1">
    <location>
        <begin position="227"/>
        <end position="236"/>
    </location>
</feature>
<dbReference type="AlphaFoldDB" id="A0A1B7YX38"/>
<dbReference type="Gene3D" id="3.90.660.10">
    <property type="match status" value="1"/>
</dbReference>
<evidence type="ECO:0000313" key="5">
    <source>
        <dbReference type="Proteomes" id="UP000092177"/>
    </source>
</evidence>
<dbReference type="GO" id="GO:0003677">
    <property type="term" value="F:DNA binding"/>
    <property type="evidence" value="ECO:0007669"/>
    <property type="project" value="InterPro"/>
</dbReference>
<dbReference type="Pfam" id="PF01593">
    <property type="entry name" value="Amino_oxidase"/>
    <property type="match status" value="1"/>
</dbReference>
<dbReference type="OrthoDB" id="5046242at2759"/>
<dbReference type="GO" id="GO:0016491">
    <property type="term" value="F:oxidoreductase activity"/>
    <property type="evidence" value="ECO:0007669"/>
    <property type="project" value="InterPro"/>
</dbReference>
<proteinExistence type="predicted"/>